<dbReference type="PANTHER" id="PTHR13847:SF281">
    <property type="entry name" value="FAD DEPENDENT OXIDOREDUCTASE DOMAIN-CONTAINING PROTEIN"/>
    <property type="match status" value="1"/>
</dbReference>
<keyword evidence="1" id="KW-0560">Oxidoreductase</keyword>
<dbReference type="AlphaFoldDB" id="A0A9J6RI05"/>
<proteinExistence type="predicted"/>
<dbReference type="InterPro" id="IPR036188">
    <property type="entry name" value="FAD/NAD-bd_sf"/>
</dbReference>
<protein>
    <submittedName>
        <fullName evidence="3">FAD-binding oxidoreductase</fullName>
    </submittedName>
</protein>
<evidence type="ECO:0000256" key="1">
    <source>
        <dbReference type="ARBA" id="ARBA00023002"/>
    </source>
</evidence>
<dbReference type="Pfam" id="PF01266">
    <property type="entry name" value="DAO"/>
    <property type="match status" value="1"/>
</dbReference>
<sequence>MFWLKPSQETSEHTGSYYAATANWQTDYPQLQGEVQADVAIIGGGFTGVNTALELAERGYKVVLVEANRISWGASGRNGGQIIGGIGHDHHRFEKWIGKEGIRRIFDMGVECCEIIRERVAKYDIQCDLKWGYGSVAIKPRHMREFEQWREYQEKNGYPHKLELFDSQGIKAYVNSDNYIGGLINHNGYGHVHSLNLCLGEARAAESLGVQIFEQSRVRNIVHGPRPEVHTDQGVVKAKYVVTCGNAYMGDLEPKLACKVLPSTSCVIATEPLSEAQIKQTLPADIAVCDPRTALDYFRLTADKRMLFGGLSNYTGLEPNDVVGTLRKKMLKVFPELADLRIDYGWSGQMGIGINRLTQLGRLSDNVFYIQAYSGHGVAPSHMTARVTAEMIAGHAERFDTFAKVKHMSWPGGKLLRRPAMALGMMYYKILDEL</sequence>
<dbReference type="GO" id="GO:0005737">
    <property type="term" value="C:cytoplasm"/>
    <property type="evidence" value="ECO:0007669"/>
    <property type="project" value="TreeGrafter"/>
</dbReference>
<dbReference type="PANTHER" id="PTHR13847">
    <property type="entry name" value="SARCOSINE DEHYDROGENASE-RELATED"/>
    <property type="match status" value="1"/>
</dbReference>
<gene>
    <name evidence="3" type="ORF">O0V09_02125</name>
</gene>
<evidence type="ECO:0000313" key="3">
    <source>
        <dbReference type="EMBL" id="MCZ0863977.1"/>
    </source>
</evidence>
<dbReference type="GO" id="GO:0016491">
    <property type="term" value="F:oxidoreductase activity"/>
    <property type="evidence" value="ECO:0007669"/>
    <property type="project" value="UniProtKB-KW"/>
</dbReference>
<feature type="domain" description="FAD dependent oxidoreductase" evidence="2">
    <location>
        <begin position="38"/>
        <end position="391"/>
    </location>
</feature>
<dbReference type="RefSeq" id="WP_258330122.1">
    <property type="nucleotide sequence ID" value="NZ_JAPTGG010000001.1"/>
</dbReference>
<dbReference type="Gene3D" id="3.30.9.10">
    <property type="entry name" value="D-Amino Acid Oxidase, subunit A, domain 2"/>
    <property type="match status" value="1"/>
</dbReference>
<dbReference type="InterPro" id="IPR006076">
    <property type="entry name" value="FAD-dep_OxRdtase"/>
</dbReference>
<dbReference type="EMBL" id="JAPTGG010000001">
    <property type="protein sequence ID" value="MCZ0863977.1"/>
    <property type="molecule type" value="Genomic_DNA"/>
</dbReference>
<evidence type="ECO:0000313" key="4">
    <source>
        <dbReference type="Proteomes" id="UP001069090"/>
    </source>
</evidence>
<reference evidence="3 4" key="1">
    <citation type="submission" date="2022-12" db="EMBL/GenBank/DDBJ databases">
        <title>Dasania phycosphaerae sp. nov., isolated from particulate material of the south coast of Korea.</title>
        <authorList>
            <person name="Jiang Y."/>
        </authorList>
    </citation>
    <scope>NUCLEOTIDE SEQUENCE [LARGE SCALE GENOMIC DNA]</scope>
    <source>
        <strain evidence="3 4">GY-19</strain>
    </source>
</reference>
<organism evidence="3 4">
    <name type="scientific">Dasania phycosphaerae</name>
    <dbReference type="NCBI Taxonomy" id="2950436"/>
    <lineage>
        <taxon>Bacteria</taxon>
        <taxon>Pseudomonadati</taxon>
        <taxon>Pseudomonadota</taxon>
        <taxon>Gammaproteobacteria</taxon>
        <taxon>Cellvibrionales</taxon>
        <taxon>Spongiibacteraceae</taxon>
        <taxon>Dasania</taxon>
    </lineage>
</organism>
<evidence type="ECO:0000259" key="2">
    <source>
        <dbReference type="Pfam" id="PF01266"/>
    </source>
</evidence>
<name>A0A9J6RI05_9GAMM</name>
<dbReference type="SUPFAM" id="SSF51905">
    <property type="entry name" value="FAD/NAD(P)-binding domain"/>
    <property type="match status" value="1"/>
</dbReference>
<dbReference type="Gene3D" id="3.50.50.60">
    <property type="entry name" value="FAD/NAD(P)-binding domain"/>
    <property type="match status" value="1"/>
</dbReference>
<comment type="caution">
    <text evidence="3">The sequence shown here is derived from an EMBL/GenBank/DDBJ whole genome shotgun (WGS) entry which is preliminary data.</text>
</comment>
<keyword evidence="4" id="KW-1185">Reference proteome</keyword>
<dbReference type="Proteomes" id="UP001069090">
    <property type="component" value="Unassembled WGS sequence"/>
</dbReference>
<accession>A0A9J6RI05</accession>